<keyword evidence="4" id="KW-1003">Cell membrane</keyword>
<evidence type="ECO:0000256" key="10">
    <source>
        <dbReference type="SAM" id="Phobius"/>
    </source>
</evidence>
<dbReference type="Pfam" id="PF00512">
    <property type="entry name" value="HisKA"/>
    <property type="match status" value="1"/>
</dbReference>
<dbReference type="SMART" id="SM00388">
    <property type="entry name" value="HisKA"/>
    <property type="match status" value="1"/>
</dbReference>
<dbReference type="InterPro" id="IPR036890">
    <property type="entry name" value="HATPase_C_sf"/>
</dbReference>
<evidence type="ECO:0000256" key="6">
    <source>
        <dbReference type="ARBA" id="ARBA00022679"/>
    </source>
</evidence>
<evidence type="ECO:0000256" key="5">
    <source>
        <dbReference type="ARBA" id="ARBA00022553"/>
    </source>
</evidence>
<dbReference type="SUPFAM" id="SSF47384">
    <property type="entry name" value="Homodimeric domain of signal transducing histidine kinase"/>
    <property type="match status" value="1"/>
</dbReference>
<evidence type="ECO:0000256" key="9">
    <source>
        <dbReference type="ARBA" id="ARBA00023026"/>
    </source>
</evidence>
<dbReference type="SUPFAM" id="SSF55874">
    <property type="entry name" value="ATPase domain of HSP90 chaperone/DNA topoisomerase II/histidine kinase"/>
    <property type="match status" value="1"/>
</dbReference>
<evidence type="ECO:0000313" key="13">
    <source>
        <dbReference type="Proteomes" id="UP000250028"/>
    </source>
</evidence>
<feature type="transmembrane region" description="Helical" evidence="10">
    <location>
        <begin position="33"/>
        <end position="53"/>
    </location>
</feature>
<dbReference type="InterPro" id="IPR003594">
    <property type="entry name" value="HATPase_dom"/>
</dbReference>
<dbReference type="InterPro" id="IPR004358">
    <property type="entry name" value="Sig_transdc_His_kin-like_C"/>
</dbReference>
<keyword evidence="6" id="KW-0808">Transferase</keyword>
<dbReference type="CDD" id="cd00075">
    <property type="entry name" value="HATPase"/>
    <property type="match status" value="1"/>
</dbReference>
<dbReference type="CDD" id="cd00082">
    <property type="entry name" value="HisKA"/>
    <property type="match status" value="1"/>
</dbReference>
<keyword evidence="10" id="KW-1133">Transmembrane helix</keyword>
<keyword evidence="8" id="KW-0902">Two-component regulatory system</keyword>
<name>A0A2Y9BTZ6_9MICO</name>
<dbReference type="PANTHER" id="PTHR44936">
    <property type="entry name" value="SENSOR PROTEIN CREC"/>
    <property type="match status" value="1"/>
</dbReference>
<evidence type="ECO:0000256" key="3">
    <source>
        <dbReference type="ARBA" id="ARBA00012438"/>
    </source>
</evidence>
<evidence type="ECO:0000256" key="1">
    <source>
        <dbReference type="ARBA" id="ARBA00000085"/>
    </source>
</evidence>
<dbReference type="RefSeq" id="WP_109685781.1">
    <property type="nucleotide sequence ID" value="NZ_QGDN01000001.1"/>
</dbReference>
<keyword evidence="10" id="KW-0812">Transmembrane</keyword>
<organism evidence="12 13">
    <name type="scientific">Branchiibius hedensis</name>
    <dbReference type="NCBI Taxonomy" id="672460"/>
    <lineage>
        <taxon>Bacteria</taxon>
        <taxon>Bacillati</taxon>
        <taxon>Actinomycetota</taxon>
        <taxon>Actinomycetes</taxon>
        <taxon>Micrococcales</taxon>
        <taxon>Dermacoccaceae</taxon>
        <taxon>Branchiibius</taxon>
    </lineage>
</organism>
<dbReference type="InterPro" id="IPR003661">
    <property type="entry name" value="HisK_dim/P_dom"/>
</dbReference>
<dbReference type="EC" id="2.7.13.3" evidence="3"/>
<keyword evidence="5" id="KW-0597">Phosphoprotein</keyword>
<dbReference type="OrthoDB" id="5499837at2"/>
<dbReference type="Pfam" id="PF02518">
    <property type="entry name" value="HATPase_c"/>
    <property type="match status" value="1"/>
</dbReference>
<feature type="domain" description="Histidine kinase" evidence="11">
    <location>
        <begin position="116"/>
        <end position="316"/>
    </location>
</feature>
<evidence type="ECO:0000256" key="2">
    <source>
        <dbReference type="ARBA" id="ARBA00004651"/>
    </source>
</evidence>
<evidence type="ECO:0000259" key="11">
    <source>
        <dbReference type="PROSITE" id="PS50109"/>
    </source>
</evidence>
<dbReference type="AlphaFoldDB" id="A0A2Y9BTZ6"/>
<dbReference type="InterPro" id="IPR005467">
    <property type="entry name" value="His_kinase_dom"/>
</dbReference>
<dbReference type="PROSITE" id="PS50109">
    <property type="entry name" value="HIS_KIN"/>
    <property type="match status" value="1"/>
</dbReference>
<dbReference type="Proteomes" id="UP000250028">
    <property type="component" value="Unassembled WGS sequence"/>
</dbReference>
<dbReference type="PRINTS" id="PR00344">
    <property type="entry name" value="BCTRLSENSOR"/>
</dbReference>
<keyword evidence="13" id="KW-1185">Reference proteome</keyword>
<dbReference type="SMART" id="SM00387">
    <property type="entry name" value="HATPase_c"/>
    <property type="match status" value="1"/>
</dbReference>
<gene>
    <name evidence="12" type="ORF">SAMN04489750_2214</name>
</gene>
<evidence type="ECO:0000256" key="4">
    <source>
        <dbReference type="ARBA" id="ARBA00022475"/>
    </source>
</evidence>
<proteinExistence type="predicted"/>
<keyword evidence="7 12" id="KW-0418">Kinase</keyword>
<evidence type="ECO:0000256" key="7">
    <source>
        <dbReference type="ARBA" id="ARBA00022777"/>
    </source>
</evidence>
<dbReference type="Gene3D" id="1.10.287.130">
    <property type="match status" value="1"/>
</dbReference>
<dbReference type="GO" id="GO:0005886">
    <property type="term" value="C:plasma membrane"/>
    <property type="evidence" value="ECO:0007669"/>
    <property type="project" value="UniProtKB-SubCell"/>
</dbReference>
<comment type="subcellular location">
    <subcellularLocation>
        <location evidence="2">Cell membrane</location>
        <topology evidence="2">Multi-pass membrane protein</topology>
    </subcellularLocation>
</comment>
<protein>
    <recommendedName>
        <fullName evidence="3">histidine kinase</fullName>
        <ecNumber evidence="3">2.7.13.3</ecNumber>
    </recommendedName>
</protein>
<sequence>MRRRLTREGVLSLTCAGLPPTVAGVVVAPNWPTRVVVLVVAVLSFAVASWLTVRRIDWVTSSVNELVRRAEDTRVGSIGPPLNSGVEEFDRIAAVFEHRAASLSRSIAAERDFAADASHQLRTPLTALMMRLDEIAETDDIGLIHEEAHVAIEQVERLTEVVEQLLHRTRTQDDEPAETVSLDSVIAALQREWQPAFTGARRAVRVTGQRGLQVLCARGDLAQVLSTLLENALTHGAGTVEVRARSNGPSVVVEVSDHGPGVDAALAPRIFERRVSTGGTGLGLALARDLAAANGGRLELRSAHPAVFALFLSESRS</sequence>
<dbReference type="GO" id="GO:0000155">
    <property type="term" value="F:phosphorelay sensor kinase activity"/>
    <property type="evidence" value="ECO:0007669"/>
    <property type="project" value="InterPro"/>
</dbReference>
<dbReference type="InterPro" id="IPR036097">
    <property type="entry name" value="HisK_dim/P_sf"/>
</dbReference>
<dbReference type="PANTHER" id="PTHR44936:SF9">
    <property type="entry name" value="SENSOR PROTEIN CREC"/>
    <property type="match status" value="1"/>
</dbReference>
<keyword evidence="9" id="KW-0843">Virulence</keyword>
<dbReference type="EMBL" id="UESZ01000001">
    <property type="protein sequence ID" value="SSA34882.1"/>
    <property type="molecule type" value="Genomic_DNA"/>
</dbReference>
<accession>A0A2Y9BTZ6</accession>
<evidence type="ECO:0000313" key="12">
    <source>
        <dbReference type="EMBL" id="SSA34882.1"/>
    </source>
</evidence>
<evidence type="ECO:0000256" key="8">
    <source>
        <dbReference type="ARBA" id="ARBA00023012"/>
    </source>
</evidence>
<dbReference type="Gene3D" id="3.30.565.10">
    <property type="entry name" value="Histidine kinase-like ATPase, C-terminal domain"/>
    <property type="match status" value="1"/>
</dbReference>
<comment type="catalytic activity">
    <reaction evidence="1">
        <text>ATP + protein L-histidine = ADP + protein N-phospho-L-histidine.</text>
        <dbReference type="EC" id="2.7.13.3"/>
    </reaction>
</comment>
<reference evidence="13" key="1">
    <citation type="submission" date="2016-10" db="EMBL/GenBank/DDBJ databases">
        <authorList>
            <person name="Varghese N."/>
            <person name="Submissions S."/>
        </authorList>
    </citation>
    <scope>NUCLEOTIDE SEQUENCE [LARGE SCALE GENOMIC DNA]</scope>
    <source>
        <strain evidence="13">DSM 22951</strain>
    </source>
</reference>
<dbReference type="InterPro" id="IPR050980">
    <property type="entry name" value="2C_sensor_his_kinase"/>
</dbReference>
<keyword evidence="10" id="KW-0472">Membrane</keyword>